<sequence length="69" mass="7842">MEAIRKLRDQVAKQQQAVFKQFSGGIFGGSDNVAADENEFQQHQKIEKLYISTRAAKVATHFCLFIQLL</sequence>
<dbReference type="Proteomes" id="UP000290289">
    <property type="component" value="Chromosome 15"/>
</dbReference>
<accession>A0A498HSM0</accession>
<dbReference type="AlphaFoldDB" id="A0A498HSM0"/>
<comment type="caution">
    <text evidence="1">The sequence shown here is derived from an EMBL/GenBank/DDBJ whole genome shotgun (WGS) entry which is preliminary data.</text>
</comment>
<proteinExistence type="predicted"/>
<evidence type="ECO:0000313" key="2">
    <source>
        <dbReference type="Proteomes" id="UP000290289"/>
    </source>
</evidence>
<dbReference type="EMBL" id="RDQH01000341">
    <property type="protein sequence ID" value="RXH73274.1"/>
    <property type="molecule type" value="Genomic_DNA"/>
</dbReference>
<name>A0A498HSM0_MALDO</name>
<protein>
    <recommendedName>
        <fullName evidence="3">Syntaxin N-terminal domain-containing protein</fullName>
    </recommendedName>
</protein>
<dbReference type="STRING" id="3750.A0A498HSM0"/>
<keyword evidence="2" id="KW-1185">Reference proteome</keyword>
<reference evidence="1 2" key="1">
    <citation type="submission" date="2018-10" db="EMBL/GenBank/DDBJ databases">
        <title>A high-quality apple genome assembly.</title>
        <authorList>
            <person name="Hu J."/>
        </authorList>
    </citation>
    <scope>NUCLEOTIDE SEQUENCE [LARGE SCALE GENOMIC DNA]</scope>
    <source>
        <strain evidence="2">cv. HFTH1</strain>
        <tissue evidence="1">Young leaf</tissue>
    </source>
</reference>
<gene>
    <name evidence="1" type="ORF">DVH24_012958</name>
</gene>
<evidence type="ECO:0008006" key="3">
    <source>
        <dbReference type="Google" id="ProtNLM"/>
    </source>
</evidence>
<organism evidence="1 2">
    <name type="scientific">Malus domestica</name>
    <name type="common">Apple</name>
    <name type="synonym">Pyrus malus</name>
    <dbReference type="NCBI Taxonomy" id="3750"/>
    <lineage>
        <taxon>Eukaryota</taxon>
        <taxon>Viridiplantae</taxon>
        <taxon>Streptophyta</taxon>
        <taxon>Embryophyta</taxon>
        <taxon>Tracheophyta</taxon>
        <taxon>Spermatophyta</taxon>
        <taxon>Magnoliopsida</taxon>
        <taxon>eudicotyledons</taxon>
        <taxon>Gunneridae</taxon>
        <taxon>Pentapetalae</taxon>
        <taxon>rosids</taxon>
        <taxon>fabids</taxon>
        <taxon>Rosales</taxon>
        <taxon>Rosaceae</taxon>
        <taxon>Amygdaloideae</taxon>
        <taxon>Maleae</taxon>
        <taxon>Malus</taxon>
    </lineage>
</organism>
<evidence type="ECO:0000313" key="1">
    <source>
        <dbReference type="EMBL" id="RXH73274.1"/>
    </source>
</evidence>